<dbReference type="SUPFAM" id="SSF52821">
    <property type="entry name" value="Rhodanese/Cell cycle control phosphatase"/>
    <property type="match status" value="2"/>
</dbReference>
<reference evidence="6" key="1">
    <citation type="submission" date="2025-08" db="UniProtKB">
        <authorList>
            <consortium name="RefSeq"/>
        </authorList>
    </citation>
    <scope>IDENTIFICATION</scope>
</reference>
<dbReference type="GO" id="GO:0004792">
    <property type="term" value="F:thiosulfate-cyanide sulfurtransferase activity"/>
    <property type="evidence" value="ECO:0007669"/>
    <property type="project" value="TreeGrafter"/>
</dbReference>
<dbReference type="SMART" id="SM00450">
    <property type="entry name" value="RHOD"/>
    <property type="match status" value="1"/>
</dbReference>
<dbReference type="PROSITE" id="PS50206">
    <property type="entry name" value="RHODANESE_3"/>
    <property type="match status" value="1"/>
</dbReference>
<dbReference type="PANTHER" id="PTHR11364:SF27">
    <property type="entry name" value="SULFURTRANSFERASE"/>
    <property type="match status" value="1"/>
</dbReference>
<evidence type="ECO:0000259" key="4">
    <source>
        <dbReference type="PROSITE" id="PS50206"/>
    </source>
</evidence>
<evidence type="ECO:0000313" key="6">
    <source>
        <dbReference type="RefSeq" id="XP_031419935.1"/>
    </source>
</evidence>
<dbReference type="FunFam" id="3.40.250.10:FF:000008">
    <property type="entry name" value="Sulfurtransferase"/>
    <property type="match status" value="1"/>
</dbReference>
<feature type="compositionally biased region" description="Polar residues" evidence="3">
    <location>
        <begin position="219"/>
        <end position="231"/>
    </location>
</feature>
<evidence type="ECO:0000313" key="5">
    <source>
        <dbReference type="Proteomes" id="UP000515152"/>
    </source>
</evidence>
<keyword evidence="1" id="KW-0808">Transferase</keyword>
<evidence type="ECO:0000256" key="1">
    <source>
        <dbReference type="ARBA" id="ARBA00022679"/>
    </source>
</evidence>
<dbReference type="InterPro" id="IPR001763">
    <property type="entry name" value="Rhodanese-like_dom"/>
</dbReference>
<dbReference type="InterPro" id="IPR036873">
    <property type="entry name" value="Rhodanese-like_dom_sf"/>
</dbReference>
<keyword evidence="2" id="KW-0677">Repeat</keyword>
<organism evidence="5 6">
    <name type="scientific">Clupea harengus</name>
    <name type="common">Atlantic herring</name>
    <dbReference type="NCBI Taxonomy" id="7950"/>
    <lineage>
        <taxon>Eukaryota</taxon>
        <taxon>Metazoa</taxon>
        <taxon>Chordata</taxon>
        <taxon>Craniata</taxon>
        <taxon>Vertebrata</taxon>
        <taxon>Euteleostomi</taxon>
        <taxon>Actinopterygii</taxon>
        <taxon>Neopterygii</taxon>
        <taxon>Teleostei</taxon>
        <taxon>Clupei</taxon>
        <taxon>Clupeiformes</taxon>
        <taxon>Clupeoidei</taxon>
        <taxon>Clupeidae</taxon>
        <taxon>Clupea</taxon>
    </lineage>
</organism>
<feature type="region of interest" description="Disordered" evidence="3">
    <location>
        <begin position="216"/>
        <end position="252"/>
    </location>
</feature>
<gene>
    <name evidence="6" type="primary">LOC105893545</name>
</gene>
<keyword evidence="5" id="KW-1185">Reference proteome</keyword>
<accession>A0A6P8F7Y0</accession>
<feature type="domain" description="Rhodanese" evidence="4">
    <location>
        <begin position="23"/>
        <end position="142"/>
    </location>
</feature>
<dbReference type="RefSeq" id="XP_031419935.1">
    <property type="nucleotide sequence ID" value="XM_031564075.2"/>
</dbReference>
<sequence>MALQTKALVSGRWLADAIKGNRIGPNLRVLDASWYLPKLSRNAKKDFKKTHIHGAHFFDIDHCSDRNTPLDHMLPPVRRLAEYAGELGIGNDTHVVIYDASEFGAFSAPRVWWMFRVFGHNSVSVLDGGLKKWLNEGHPVTDVKSKAEPSEFRPTLNRSWVKTYEDVLKNIDTKEFQVVDARPAGRFRGVDSEPRDNKTLTTCTFLRLVPPTLSRLQPLDNQTLNPDTSRAPSACPSLPSGAPQVSCCPPTS</sequence>
<dbReference type="Proteomes" id="UP000515152">
    <property type="component" value="Chromosome 26"/>
</dbReference>
<evidence type="ECO:0000256" key="3">
    <source>
        <dbReference type="SAM" id="MobiDB-lite"/>
    </source>
</evidence>
<dbReference type="AlphaFoldDB" id="A0A6P8F7Y0"/>
<dbReference type="InterPro" id="IPR045078">
    <property type="entry name" value="TST/MPST-like"/>
</dbReference>
<protein>
    <submittedName>
        <fullName evidence="6">3-mercaptopyruvate sulfurtransferase isoform X2</fullName>
    </submittedName>
</protein>
<evidence type="ECO:0000256" key="2">
    <source>
        <dbReference type="ARBA" id="ARBA00022737"/>
    </source>
</evidence>
<name>A0A6P8F7Y0_CLUHA</name>
<proteinExistence type="predicted"/>
<dbReference type="Pfam" id="PF00581">
    <property type="entry name" value="Rhodanese"/>
    <property type="match status" value="1"/>
</dbReference>
<dbReference type="GeneID" id="105893545"/>
<dbReference type="PANTHER" id="PTHR11364">
    <property type="entry name" value="THIOSULFATE SULFERTANSFERASE"/>
    <property type="match status" value="1"/>
</dbReference>
<dbReference type="GO" id="GO:0005739">
    <property type="term" value="C:mitochondrion"/>
    <property type="evidence" value="ECO:0007669"/>
    <property type="project" value="TreeGrafter"/>
</dbReference>
<dbReference type="Gene3D" id="3.40.250.10">
    <property type="entry name" value="Rhodanese-like domain"/>
    <property type="match status" value="2"/>
</dbReference>
<dbReference type="CDD" id="cd01448">
    <property type="entry name" value="TST_Repeat_1"/>
    <property type="match status" value="1"/>
</dbReference>